<evidence type="ECO:0000313" key="2">
    <source>
        <dbReference type="Proteomes" id="UP001163828"/>
    </source>
</evidence>
<reference evidence="1" key="1">
    <citation type="submission" date="2022-08" db="EMBL/GenBank/DDBJ databases">
        <authorList>
            <consortium name="DOE Joint Genome Institute"/>
            <person name="Min B."/>
            <person name="Riley R."/>
            <person name="Sierra-Patev S."/>
            <person name="Naranjo-Ortiz M."/>
            <person name="Looney B."/>
            <person name="Konkel Z."/>
            <person name="Slot J.C."/>
            <person name="Sakamoto Y."/>
            <person name="Steenwyk J.L."/>
            <person name="Rokas A."/>
            <person name="Carro J."/>
            <person name="Camarero S."/>
            <person name="Ferreira P."/>
            <person name="Molpeceres G."/>
            <person name="Ruiz-Duenas F.J."/>
            <person name="Serrano A."/>
            <person name="Henrissat B."/>
            <person name="Drula E."/>
            <person name="Hughes K.W."/>
            <person name="Mata J.L."/>
            <person name="Ishikawa N.K."/>
            <person name="Vargas-Isla R."/>
            <person name="Ushijima S."/>
            <person name="Smith C.A."/>
            <person name="Ahrendt S."/>
            <person name="Andreopoulos W."/>
            <person name="He G."/>
            <person name="Labutti K."/>
            <person name="Lipzen A."/>
            <person name="Ng V."/>
            <person name="Sandor L."/>
            <person name="Barry K."/>
            <person name="Martinez A.T."/>
            <person name="Xiao Y."/>
            <person name="Gibbons J.G."/>
            <person name="Terashima K."/>
            <person name="Hibbett D.S."/>
            <person name="Grigoriev I.V."/>
        </authorList>
    </citation>
    <scope>NUCLEOTIDE SEQUENCE</scope>
    <source>
        <strain evidence="1">TFB10827</strain>
    </source>
</reference>
<evidence type="ECO:0000313" key="1">
    <source>
        <dbReference type="EMBL" id="KAJ3990879.1"/>
    </source>
</evidence>
<organism evidence="1 2">
    <name type="scientific">Lentinula boryana</name>
    <dbReference type="NCBI Taxonomy" id="40481"/>
    <lineage>
        <taxon>Eukaryota</taxon>
        <taxon>Fungi</taxon>
        <taxon>Dikarya</taxon>
        <taxon>Basidiomycota</taxon>
        <taxon>Agaricomycotina</taxon>
        <taxon>Agaricomycetes</taxon>
        <taxon>Agaricomycetidae</taxon>
        <taxon>Agaricales</taxon>
        <taxon>Marasmiineae</taxon>
        <taxon>Omphalotaceae</taxon>
        <taxon>Lentinula</taxon>
    </lineage>
</organism>
<keyword evidence="2" id="KW-1185">Reference proteome</keyword>
<protein>
    <submittedName>
        <fullName evidence="1">Uncharacterized protein</fullName>
    </submittedName>
</protein>
<gene>
    <name evidence="1" type="ORF">F5050DRAFT_1582323</name>
</gene>
<comment type="caution">
    <text evidence="1">The sequence shown here is derived from an EMBL/GenBank/DDBJ whole genome shotgun (WGS) entry which is preliminary data.</text>
</comment>
<dbReference type="EMBL" id="MU791369">
    <property type="protein sequence ID" value="KAJ3990879.1"/>
    <property type="molecule type" value="Genomic_DNA"/>
</dbReference>
<dbReference type="Proteomes" id="UP001163828">
    <property type="component" value="Unassembled WGS sequence"/>
</dbReference>
<dbReference type="InterPro" id="IPR036397">
    <property type="entry name" value="RNaseH_sf"/>
</dbReference>
<accession>A0ABQ8PWT5</accession>
<proteinExistence type="predicted"/>
<dbReference type="Gene3D" id="3.30.420.10">
    <property type="entry name" value="Ribonuclease H-like superfamily/Ribonuclease H"/>
    <property type="match status" value="1"/>
</dbReference>
<name>A0ABQ8PWT5_9AGAR</name>
<sequence length="216" mass="24331">MISLLQRLCTRSWKLTLLQIFSKDSILTFHCAQSRICSERLAFVALLLPRSHNWHIEARLPFSAWHLAWEDLATFLEAHVFFSDESKFIIHGSDGRRYCCHCRGQDRFVKQNVIGTMKHSVGHGKDKGKLKVWGCITPWGVRHIARVKGILNSQQLTKIWQNMLITMLQDHGIPAYPIICMSSSSYLPSSPAGSSAGVILSSKSMSLLGITLPDNV</sequence>